<feature type="transmembrane region" description="Helical" evidence="4">
    <location>
        <begin position="19"/>
        <end position="37"/>
    </location>
</feature>
<dbReference type="PRINTS" id="PR00705">
    <property type="entry name" value="PAPAIN"/>
</dbReference>
<sequence length="354" mass="39466">MEGFLSSSKRENPTFKRNLAIIAAIGVIGLIGTFAYLQSSRASPSLLDQYQSEESEFQEFIQKYNKEYTPEEYEIRFQIFQDNLAFIRVQNSLNRDWVLGVNEFADLTMEEFRKYYLSPMQFSDHPEYSNSESLKLPSSVDWRQSGAVTVVQNQGRCSCAYAFATTGAVEGAWKIFNGTLVQLSEQEIIDCSRNFGNRGCEGGSTDSAYKYMIKNGITSETKYPFMAQNGLCKISLVSESVAEISNFTDIYPNDTVGVETAVAQQPVSANVQADEAIWKYYKGGVITSNCGTNLDHSVLIVGYNLTSSPNYWIVKNSWGPSWGEQGYIRIAIKAGPGVCGIQMHASYPTAVNRL</sequence>
<dbReference type="InterPro" id="IPR000668">
    <property type="entry name" value="Peptidase_C1A_C"/>
</dbReference>
<dbReference type="GO" id="GO:0006508">
    <property type="term" value="P:proteolysis"/>
    <property type="evidence" value="ECO:0007669"/>
    <property type="project" value="InterPro"/>
</dbReference>
<proteinExistence type="inferred from homology"/>
<dbReference type="InterPro" id="IPR025660">
    <property type="entry name" value="Pept_his_AS"/>
</dbReference>
<evidence type="ECO:0000256" key="3">
    <source>
        <dbReference type="ARBA" id="ARBA00023157"/>
    </source>
</evidence>
<dbReference type="PANTHER" id="PTHR12411">
    <property type="entry name" value="CYSTEINE PROTEASE FAMILY C1-RELATED"/>
    <property type="match status" value="1"/>
</dbReference>
<dbReference type="InterPro" id="IPR039417">
    <property type="entry name" value="Peptidase_C1A_papain-like"/>
</dbReference>
<gene>
    <name evidence="7" type="ORF">BSTOLATCC_MIC52415</name>
</gene>
<evidence type="ECO:0000259" key="6">
    <source>
        <dbReference type="SMART" id="SM00848"/>
    </source>
</evidence>
<dbReference type="SUPFAM" id="SSF54001">
    <property type="entry name" value="Cysteine proteinases"/>
    <property type="match status" value="1"/>
</dbReference>
<keyword evidence="4" id="KW-0812">Transmembrane</keyword>
<dbReference type="InterPro" id="IPR025661">
    <property type="entry name" value="Pept_asp_AS"/>
</dbReference>
<keyword evidence="8" id="KW-1185">Reference proteome</keyword>
<reference evidence="7" key="1">
    <citation type="submission" date="2021-09" db="EMBL/GenBank/DDBJ databases">
        <authorList>
            <consortium name="AG Swart"/>
            <person name="Singh M."/>
            <person name="Singh A."/>
            <person name="Seah K."/>
            <person name="Emmerich C."/>
        </authorList>
    </citation>
    <scope>NUCLEOTIDE SEQUENCE</scope>
    <source>
        <strain evidence="7">ATCC30299</strain>
    </source>
</reference>
<feature type="domain" description="Cathepsin propeptide inhibitor" evidence="6">
    <location>
        <begin position="57"/>
        <end position="112"/>
    </location>
</feature>
<keyword evidence="2" id="KW-0865">Zymogen</keyword>
<dbReference type="SMART" id="SM00848">
    <property type="entry name" value="Inhibitor_I29"/>
    <property type="match status" value="1"/>
</dbReference>
<comment type="similarity">
    <text evidence="1">Belongs to the peptidase C1 family.</text>
</comment>
<dbReference type="EMBL" id="CAJZBQ010000052">
    <property type="protein sequence ID" value="CAG9331009.1"/>
    <property type="molecule type" value="Genomic_DNA"/>
</dbReference>
<keyword evidence="3" id="KW-1015">Disulfide bond</keyword>
<feature type="domain" description="Peptidase C1A papain C-terminal" evidence="5">
    <location>
        <begin position="136"/>
        <end position="349"/>
    </location>
</feature>
<evidence type="ECO:0000256" key="2">
    <source>
        <dbReference type="ARBA" id="ARBA00023145"/>
    </source>
</evidence>
<keyword evidence="4" id="KW-1133">Transmembrane helix</keyword>
<comment type="caution">
    <text evidence="7">The sequence shown here is derived from an EMBL/GenBank/DDBJ whole genome shotgun (WGS) entry which is preliminary data.</text>
</comment>
<evidence type="ECO:0000256" key="4">
    <source>
        <dbReference type="SAM" id="Phobius"/>
    </source>
</evidence>
<dbReference type="PROSITE" id="PS00640">
    <property type="entry name" value="THIOL_PROTEASE_ASN"/>
    <property type="match status" value="1"/>
</dbReference>
<dbReference type="CDD" id="cd02248">
    <property type="entry name" value="Peptidase_C1A"/>
    <property type="match status" value="1"/>
</dbReference>
<evidence type="ECO:0000259" key="5">
    <source>
        <dbReference type="SMART" id="SM00645"/>
    </source>
</evidence>
<dbReference type="SMART" id="SM00645">
    <property type="entry name" value="Pept_C1"/>
    <property type="match status" value="1"/>
</dbReference>
<dbReference type="FunFam" id="3.90.70.10:FF:000332">
    <property type="entry name" value="Cathepsin L1"/>
    <property type="match status" value="1"/>
</dbReference>
<name>A0AAU9JYF5_9CILI</name>
<dbReference type="Gene3D" id="3.90.70.10">
    <property type="entry name" value="Cysteine proteinases"/>
    <property type="match status" value="1"/>
</dbReference>
<keyword evidence="4" id="KW-0472">Membrane</keyword>
<dbReference type="InterPro" id="IPR038765">
    <property type="entry name" value="Papain-like_cys_pep_sf"/>
</dbReference>
<protein>
    <recommendedName>
        <fullName evidence="9">Papain family cysteine protease</fullName>
    </recommendedName>
</protein>
<dbReference type="PROSITE" id="PS00639">
    <property type="entry name" value="THIOL_PROTEASE_HIS"/>
    <property type="match status" value="1"/>
</dbReference>
<dbReference type="GO" id="GO:0008234">
    <property type="term" value="F:cysteine-type peptidase activity"/>
    <property type="evidence" value="ECO:0007669"/>
    <property type="project" value="InterPro"/>
</dbReference>
<evidence type="ECO:0000313" key="8">
    <source>
        <dbReference type="Proteomes" id="UP001162131"/>
    </source>
</evidence>
<dbReference type="InterPro" id="IPR013201">
    <property type="entry name" value="Prot_inhib_I29"/>
</dbReference>
<dbReference type="Pfam" id="PF08246">
    <property type="entry name" value="Inhibitor_I29"/>
    <property type="match status" value="1"/>
</dbReference>
<organism evidence="7 8">
    <name type="scientific">Blepharisma stoltei</name>
    <dbReference type="NCBI Taxonomy" id="1481888"/>
    <lineage>
        <taxon>Eukaryota</taxon>
        <taxon>Sar</taxon>
        <taxon>Alveolata</taxon>
        <taxon>Ciliophora</taxon>
        <taxon>Postciliodesmatophora</taxon>
        <taxon>Heterotrichea</taxon>
        <taxon>Heterotrichida</taxon>
        <taxon>Blepharismidae</taxon>
        <taxon>Blepharisma</taxon>
    </lineage>
</organism>
<dbReference type="Proteomes" id="UP001162131">
    <property type="component" value="Unassembled WGS sequence"/>
</dbReference>
<dbReference type="Pfam" id="PF00112">
    <property type="entry name" value="Peptidase_C1"/>
    <property type="match status" value="1"/>
</dbReference>
<evidence type="ECO:0008006" key="9">
    <source>
        <dbReference type="Google" id="ProtNLM"/>
    </source>
</evidence>
<evidence type="ECO:0000256" key="1">
    <source>
        <dbReference type="ARBA" id="ARBA00008455"/>
    </source>
</evidence>
<accession>A0AAU9JYF5</accession>
<evidence type="ECO:0000313" key="7">
    <source>
        <dbReference type="EMBL" id="CAG9331009.1"/>
    </source>
</evidence>
<dbReference type="AlphaFoldDB" id="A0AAU9JYF5"/>
<dbReference type="InterPro" id="IPR013128">
    <property type="entry name" value="Peptidase_C1A"/>
</dbReference>